<evidence type="ECO:0000313" key="1">
    <source>
        <dbReference type="EMBL" id="KAJ8677983.1"/>
    </source>
</evidence>
<protein>
    <submittedName>
        <fullName evidence="1">Uncharacterized protein</fullName>
    </submittedName>
</protein>
<dbReference type="Proteomes" id="UP001239111">
    <property type="component" value="Chromosome 2"/>
</dbReference>
<evidence type="ECO:0000313" key="2">
    <source>
        <dbReference type="Proteomes" id="UP001239111"/>
    </source>
</evidence>
<sequence>MADEELKKTRAELDIMVKRNKELVEKYNSACDEIEKQRSKRENALAEMETLKQQRAAELAGATSAKSNQSDQKDDDQVSNSSRSSCHSGDEEMSEMKQVLVKMAVLLEKQKDNNTSVEDDLICRMAEC</sequence>
<proteinExistence type="predicted"/>
<comment type="caution">
    <text evidence="1">The sequence shown here is derived from an EMBL/GenBank/DDBJ whole genome shotgun (WGS) entry which is preliminary data.</text>
</comment>
<dbReference type="EMBL" id="CM056742">
    <property type="protein sequence ID" value="KAJ8677983.1"/>
    <property type="molecule type" value="Genomic_DNA"/>
</dbReference>
<keyword evidence="2" id="KW-1185">Reference proteome</keyword>
<reference evidence="1" key="1">
    <citation type="submission" date="2023-04" db="EMBL/GenBank/DDBJ databases">
        <title>A chromosome-level genome assembly of the parasitoid wasp Eretmocerus hayati.</title>
        <authorList>
            <person name="Zhong Y."/>
            <person name="Liu S."/>
            <person name="Liu Y."/>
        </authorList>
    </citation>
    <scope>NUCLEOTIDE SEQUENCE</scope>
    <source>
        <strain evidence="1">ZJU_SS_LIU_2023</strain>
    </source>
</reference>
<organism evidence="1 2">
    <name type="scientific">Eretmocerus hayati</name>
    <dbReference type="NCBI Taxonomy" id="131215"/>
    <lineage>
        <taxon>Eukaryota</taxon>
        <taxon>Metazoa</taxon>
        <taxon>Ecdysozoa</taxon>
        <taxon>Arthropoda</taxon>
        <taxon>Hexapoda</taxon>
        <taxon>Insecta</taxon>
        <taxon>Pterygota</taxon>
        <taxon>Neoptera</taxon>
        <taxon>Endopterygota</taxon>
        <taxon>Hymenoptera</taxon>
        <taxon>Apocrita</taxon>
        <taxon>Proctotrupomorpha</taxon>
        <taxon>Chalcidoidea</taxon>
        <taxon>Aphelinidae</taxon>
        <taxon>Aphelininae</taxon>
        <taxon>Eretmocerus</taxon>
    </lineage>
</organism>
<accession>A0ACC2P4D7</accession>
<name>A0ACC2P4D7_9HYME</name>
<gene>
    <name evidence="1" type="ORF">QAD02_013770</name>
</gene>